<reference evidence="11" key="1">
    <citation type="journal article" date="2019" name="Int. J. Syst. Evol. Microbiol.">
        <title>The Global Catalogue of Microorganisms (GCM) 10K type strain sequencing project: providing services to taxonomists for standard genome sequencing and annotation.</title>
        <authorList>
            <consortium name="The Broad Institute Genomics Platform"/>
            <consortium name="The Broad Institute Genome Sequencing Center for Infectious Disease"/>
            <person name="Wu L."/>
            <person name="Ma J."/>
        </authorList>
    </citation>
    <scope>NUCLEOTIDE SEQUENCE [LARGE SCALE GENOMIC DNA]</scope>
    <source>
        <strain evidence="11">CCTCC AB 2013263</strain>
    </source>
</reference>
<dbReference type="EMBL" id="JBHRZF010000203">
    <property type="protein sequence ID" value="MFC3862557.1"/>
    <property type="molecule type" value="Genomic_DNA"/>
</dbReference>
<dbReference type="PANTHER" id="PTHR38686">
    <property type="entry name" value="APOLIPOPROTEIN N-ACYLTRANSFERASE"/>
    <property type="match status" value="1"/>
</dbReference>
<dbReference type="Pfam" id="PF00795">
    <property type="entry name" value="CN_hydrolase"/>
    <property type="match status" value="1"/>
</dbReference>
<organism evidence="10 11">
    <name type="scientific">Deinococcus antarcticus</name>
    <dbReference type="NCBI Taxonomy" id="1298767"/>
    <lineage>
        <taxon>Bacteria</taxon>
        <taxon>Thermotogati</taxon>
        <taxon>Deinococcota</taxon>
        <taxon>Deinococci</taxon>
        <taxon>Deinococcales</taxon>
        <taxon>Deinococcaceae</taxon>
        <taxon>Deinococcus</taxon>
    </lineage>
</organism>
<comment type="caution">
    <text evidence="10">The sequence shown here is derived from an EMBL/GenBank/DDBJ whole genome shotgun (WGS) entry which is preliminary data.</text>
</comment>
<feature type="transmembrane region" description="Helical" evidence="8">
    <location>
        <begin position="129"/>
        <end position="151"/>
    </location>
</feature>
<evidence type="ECO:0000256" key="5">
    <source>
        <dbReference type="ARBA" id="ARBA00022989"/>
    </source>
</evidence>
<keyword evidence="11" id="KW-1185">Reference proteome</keyword>
<keyword evidence="4 8" id="KW-0812">Transmembrane</keyword>
<comment type="similarity">
    <text evidence="8">Belongs to the CN hydrolase family. Apolipoprotein N-acyltransferase subfamily.</text>
</comment>
<keyword evidence="3 8" id="KW-0808">Transferase</keyword>
<dbReference type="GO" id="GO:0016746">
    <property type="term" value="F:acyltransferase activity"/>
    <property type="evidence" value="ECO:0007669"/>
    <property type="project" value="UniProtKB-KW"/>
</dbReference>
<dbReference type="HAMAP" id="MF_01148">
    <property type="entry name" value="Lnt"/>
    <property type="match status" value="1"/>
</dbReference>
<keyword evidence="5 8" id="KW-1133">Transmembrane helix</keyword>
<dbReference type="InterPro" id="IPR004563">
    <property type="entry name" value="Apolipo_AcylTrfase"/>
</dbReference>
<evidence type="ECO:0000256" key="2">
    <source>
        <dbReference type="ARBA" id="ARBA00022475"/>
    </source>
</evidence>
<proteinExistence type="inferred from homology"/>
<dbReference type="Gene3D" id="3.60.110.10">
    <property type="entry name" value="Carbon-nitrogen hydrolase"/>
    <property type="match status" value="1"/>
</dbReference>
<evidence type="ECO:0000259" key="9">
    <source>
        <dbReference type="PROSITE" id="PS50263"/>
    </source>
</evidence>
<evidence type="ECO:0000256" key="8">
    <source>
        <dbReference type="HAMAP-Rule" id="MF_01148"/>
    </source>
</evidence>
<gene>
    <name evidence="8 10" type="primary">lnt</name>
    <name evidence="10" type="ORF">ACFOPQ_17475</name>
</gene>
<evidence type="ECO:0000256" key="1">
    <source>
        <dbReference type="ARBA" id="ARBA00004651"/>
    </source>
</evidence>
<feature type="transmembrane region" description="Helical" evidence="8">
    <location>
        <begin position="163"/>
        <end position="180"/>
    </location>
</feature>
<comment type="pathway">
    <text evidence="8">Protein modification; lipoprotein biosynthesis (N-acyl transfer).</text>
</comment>
<dbReference type="InterPro" id="IPR036526">
    <property type="entry name" value="C-N_Hydrolase_sf"/>
</dbReference>
<accession>A0ABV8ADE8</accession>
<feature type="transmembrane region" description="Helical" evidence="8">
    <location>
        <begin position="92"/>
        <end position="109"/>
    </location>
</feature>
<feature type="transmembrane region" description="Helical" evidence="8">
    <location>
        <begin position="41"/>
        <end position="58"/>
    </location>
</feature>
<evidence type="ECO:0000256" key="4">
    <source>
        <dbReference type="ARBA" id="ARBA00022692"/>
    </source>
</evidence>
<comment type="subcellular location">
    <subcellularLocation>
        <location evidence="1 8">Cell membrane</location>
        <topology evidence="1 8">Multi-pass membrane protein</topology>
    </subcellularLocation>
</comment>
<comment type="catalytic activity">
    <reaction evidence="8">
        <text>N-terminal S-1,2-diacyl-sn-glyceryl-L-cysteinyl-[lipoprotein] + a glycerophospholipid = N-acyl-S-1,2-diacyl-sn-glyceryl-L-cysteinyl-[lipoprotein] + a 2-acyl-sn-glycero-3-phospholipid + H(+)</text>
        <dbReference type="Rhea" id="RHEA:48228"/>
        <dbReference type="Rhea" id="RHEA-COMP:14681"/>
        <dbReference type="Rhea" id="RHEA-COMP:14684"/>
        <dbReference type="ChEBI" id="CHEBI:15378"/>
        <dbReference type="ChEBI" id="CHEBI:136912"/>
        <dbReference type="ChEBI" id="CHEBI:140656"/>
        <dbReference type="ChEBI" id="CHEBI:140657"/>
        <dbReference type="ChEBI" id="CHEBI:140660"/>
        <dbReference type="EC" id="2.3.1.269"/>
    </reaction>
</comment>
<feature type="domain" description="CN hydrolase" evidence="9">
    <location>
        <begin position="195"/>
        <end position="435"/>
    </location>
</feature>
<evidence type="ECO:0000256" key="6">
    <source>
        <dbReference type="ARBA" id="ARBA00023136"/>
    </source>
</evidence>
<sequence length="479" mass="51611">MGVLLALTFPPSPLGWLAAVPLAWLFVRIKHSSVRRTFQETWWFACGLFGTLLLWLPASLMGLLGVGIIALYPFLVGLLAGLWAVTLTLTRALAGRFVLLALPFALTLLDTLRETGALGFTWGNLGYTLALTPLVQVAELGGVSLLGLLVGLSASALASRRRALMGLTSAAWLAALSFGLTRPAMPEPNRTALLIQGNVDPREKVVGQTAQDWSRYLALTGRGLAEREADIVVWPETAVSWGAGITDQAGLQAIHVPVLLGAALSDPRPRNSVLLTQEGRLLGKQDKVKLVPFGEFFPGSRLLGPLYQAIFRMMGLPQLTGREPGQGMAPVVSGDLRFGTLICYESTFPVLARVLVREGANVLVTPSNDAWFGSSMGAEQHFQMGRVRAIETRRWWLRVGNDGVTAAVNPQGVVTQRLPRFMAASLAVKFAPVNVETWGVRLGDAGPWLTAVVLLLIAVVAARERRQGPPSHDKRPEGC</sequence>
<dbReference type="InterPro" id="IPR003010">
    <property type="entry name" value="C-N_Hydrolase"/>
</dbReference>
<evidence type="ECO:0000256" key="7">
    <source>
        <dbReference type="ARBA" id="ARBA00023315"/>
    </source>
</evidence>
<evidence type="ECO:0000256" key="3">
    <source>
        <dbReference type="ARBA" id="ARBA00022679"/>
    </source>
</evidence>
<dbReference type="SUPFAM" id="SSF56317">
    <property type="entry name" value="Carbon-nitrogen hydrolase"/>
    <property type="match status" value="1"/>
</dbReference>
<evidence type="ECO:0000313" key="11">
    <source>
        <dbReference type="Proteomes" id="UP001595748"/>
    </source>
</evidence>
<keyword evidence="6 8" id="KW-0472">Membrane</keyword>
<dbReference type="Proteomes" id="UP001595748">
    <property type="component" value="Unassembled WGS sequence"/>
</dbReference>
<dbReference type="NCBIfam" id="TIGR00546">
    <property type="entry name" value="lnt"/>
    <property type="match status" value="1"/>
</dbReference>
<dbReference type="PANTHER" id="PTHR38686:SF1">
    <property type="entry name" value="APOLIPOPROTEIN N-ACYLTRANSFERASE"/>
    <property type="match status" value="1"/>
</dbReference>
<feature type="transmembrane region" description="Helical" evidence="8">
    <location>
        <begin position="12"/>
        <end position="29"/>
    </location>
</feature>
<dbReference type="RefSeq" id="WP_135230441.1">
    <property type="nucleotide sequence ID" value="NZ_JBHRZF010000203.1"/>
</dbReference>
<dbReference type="EC" id="2.3.1.269" evidence="8"/>
<protein>
    <recommendedName>
        <fullName evidence="8">Apolipoprotein N-acyltransferase</fullName>
        <shortName evidence="8">ALP N-acyltransferase</shortName>
        <ecNumber evidence="8">2.3.1.269</ecNumber>
    </recommendedName>
</protein>
<feature type="transmembrane region" description="Helical" evidence="8">
    <location>
        <begin position="64"/>
        <end position="85"/>
    </location>
</feature>
<dbReference type="CDD" id="cd07571">
    <property type="entry name" value="ALP_N-acyl_transferase"/>
    <property type="match status" value="1"/>
</dbReference>
<keyword evidence="7 8" id="KW-0012">Acyltransferase</keyword>
<evidence type="ECO:0000313" key="10">
    <source>
        <dbReference type="EMBL" id="MFC3862557.1"/>
    </source>
</evidence>
<keyword evidence="2 8" id="KW-1003">Cell membrane</keyword>
<dbReference type="InterPro" id="IPR045378">
    <property type="entry name" value="LNT_N"/>
</dbReference>
<dbReference type="Pfam" id="PF20154">
    <property type="entry name" value="LNT_N"/>
    <property type="match status" value="1"/>
</dbReference>
<name>A0ABV8ADE8_9DEIO</name>
<dbReference type="PROSITE" id="PS50263">
    <property type="entry name" value="CN_HYDROLASE"/>
    <property type="match status" value="1"/>
</dbReference>
<comment type="function">
    <text evidence="8">Catalyzes the phospholipid dependent N-acylation of the N-terminal cysteine of apolipoprotein, the last step in lipoprotein maturation.</text>
</comment>